<dbReference type="SMART" id="SM00387">
    <property type="entry name" value="HATPase_c"/>
    <property type="match status" value="1"/>
</dbReference>
<keyword evidence="13" id="KW-0902">Two-component regulatory system</keyword>
<dbReference type="RefSeq" id="WP_303542959.1">
    <property type="nucleotide sequence ID" value="NZ_JAUOTP010000005.1"/>
</dbReference>
<evidence type="ECO:0000256" key="16">
    <source>
        <dbReference type="SAM" id="Phobius"/>
    </source>
</evidence>
<dbReference type="PROSITE" id="PS50885">
    <property type="entry name" value="HAMP"/>
    <property type="match status" value="1"/>
</dbReference>
<comment type="caution">
    <text evidence="19">The sequence shown here is derived from an EMBL/GenBank/DDBJ whole genome shotgun (WGS) entry which is preliminary data.</text>
</comment>
<dbReference type="SMART" id="SM00388">
    <property type="entry name" value="HisKA"/>
    <property type="match status" value="1"/>
</dbReference>
<dbReference type="CDD" id="cd00075">
    <property type="entry name" value="HATPase"/>
    <property type="match status" value="1"/>
</dbReference>
<dbReference type="PROSITE" id="PS50109">
    <property type="entry name" value="HIS_KIN"/>
    <property type="match status" value="1"/>
</dbReference>
<keyword evidence="9" id="KW-0547">Nucleotide-binding</keyword>
<protein>
    <recommendedName>
        <fullName evidence="3">histidine kinase</fullName>
        <ecNumber evidence="3">2.7.13.3</ecNumber>
    </recommendedName>
</protein>
<evidence type="ECO:0000256" key="11">
    <source>
        <dbReference type="ARBA" id="ARBA00022840"/>
    </source>
</evidence>
<keyword evidence="7" id="KW-0808">Transferase</keyword>
<keyword evidence="10" id="KW-0418">Kinase</keyword>
<evidence type="ECO:0000256" key="14">
    <source>
        <dbReference type="ARBA" id="ARBA00023136"/>
    </source>
</evidence>
<keyword evidence="8 16" id="KW-0812">Transmembrane</keyword>
<feature type="transmembrane region" description="Helical" evidence="16">
    <location>
        <begin position="12"/>
        <end position="36"/>
    </location>
</feature>
<feature type="compositionally biased region" description="Basic and acidic residues" evidence="15">
    <location>
        <begin position="60"/>
        <end position="84"/>
    </location>
</feature>
<dbReference type="InterPro" id="IPR050980">
    <property type="entry name" value="2C_sensor_his_kinase"/>
</dbReference>
<dbReference type="PRINTS" id="PR00344">
    <property type="entry name" value="BCTRLSENSOR"/>
</dbReference>
<dbReference type="SUPFAM" id="SSF158472">
    <property type="entry name" value="HAMP domain-like"/>
    <property type="match status" value="1"/>
</dbReference>
<organism evidence="19 20">
    <name type="scientific">Sphingomonas natans</name>
    <dbReference type="NCBI Taxonomy" id="3063330"/>
    <lineage>
        <taxon>Bacteria</taxon>
        <taxon>Pseudomonadati</taxon>
        <taxon>Pseudomonadota</taxon>
        <taxon>Alphaproteobacteria</taxon>
        <taxon>Sphingomonadales</taxon>
        <taxon>Sphingomonadaceae</taxon>
        <taxon>Sphingomonas</taxon>
    </lineage>
</organism>
<comment type="subcellular location">
    <subcellularLocation>
        <location evidence="2">Cell inner membrane</location>
        <topology evidence="2">Multi-pass membrane protein</topology>
    </subcellularLocation>
</comment>
<dbReference type="Gene3D" id="1.10.287.130">
    <property type="match status" value="1"/>
</dbReference>
<keyword evidence="4" id="KW-1003">Cell membrane</keyword>
<comment type="catalytic activity">
    <reaction evidence="1">
        <text>ATP + protein L-histidine = ADP + protein N-phospho-L-histidine.</text>
        <dbReference type="EC" id="2.7.13.3"/>
    </reaction>
</comment>
<dbReference type="PANTHER" id="PTHR44936:SF5">
    <property type="entry name" value="SENSOR HISTIDINE KINASE ENVZ"/>
    <property type="match status" value="1"/>
</dbReference>
<evidence type="ECO:0000256" key="5">
    <source>
        <dbReference type="ARBA" id="ARBA00022519"/>
    </source>
</evidence>
<evidence type="ECO:0000256" key="1">
    <source>
        <dbReference type="ARBA" id="ARBA00000085"/>
    </source>
</evidence>
<dbReference type="InterPro" id="IPR005467">
    <property type="entry name" value="His_kinase_dom"/>
</dbReference>
<feature type="transmembrane region" description="Helical" evidence="16">
    <location>
        <begin position="179"/>
        <end position="197"/>
    </location>
</feature>
<dbReference type="InterPro" id="IPR003594">
    <property type="entry name" value="HATPase_dom"/>
</dbReference>
<keyword evidence="6" id="KW-0597">Phosphoprotein</keyword>
<dbReference type="InterPro" id="IPR004358">
    <property type="entry name" value="Sig_transdc_His_kin-like_C"/>
</dbReference>
<evidence type="ECO:0000259" key="18">
    <source>
        <dbReference type="PROSITE" id="PS50885"/>
    </source>
</evidence>
<dbReference type="Pfam" id="PF02518">
    <property type="entry name" value="HATPase_c"/>
    <property type="match status" value="1"/>
</dbReference>
<evidence type="ECO:0000256" key="12">
    <source>
        <dbReference type="ARBA" id="ARBA00022989"/>
    </source>
</evidence>
<dbReference type="PANTHER" id="PTHR44936">
    <property type="entry name" value="SENSOR PROTEIN CREC"/>
    <property type="match status" value="1"/>
</dbReference>
<dbReference type="InterPro" id="IPR036097">
    <property type="entry name" value="HisK_dim/P_sf"/>
</dbReference>
<evidence type="ECO:0000256" key="6">
    <source>
        <dbReference type="ARBA" id="ARBA00022553"/>
    </source>
</evidence>
<feature type="region of interest" description="Disordered" evidence="15">
    <location>
        <begin position="60"/>
        <end position="91"/>
    </location>
</feature>
<keyword evidence="11 19" id="KW-0067">ATP-binding</keyword>
<feature type="domain" description="Histidine kinase" evidence="17">
    <location>
        <begin position="259"/>
        <end position="457"/>
    </location>
</feature>
<name>A0ABT8YAY3_9SPHN</name>
<keyword evidence="12 16" id="KW-1133">Transmembrane helix</keyword>
<evidence type="ECO:0000256" key="8">
    <source>
        <dbReference type="ARBA" id="ARBA00022692"/>
    </source>
</evidence>
<dbReference type="InterPro" id="IPR003660">
    <property type="entry name" value="HAMP_dom"/>
</dbReference>
<evidence type="ECO:0000256" key="10">
    <source>
        <dbReference type="ARBA" id="ARBA00022777"/>
    </source>
</evidence>
<evidence type="ECO:0000259" key="17">
    <source>
        <dbReference type="PROSITE" id="PS50109"/>
    </source>
</evidence>
<keyword evidence="14 16" id="KW-0472">Membrane</keyword>
<accession>A0ABT8YAY3</accession>
<evidence type="ECO:0000256" key="2">
    <source>
        <dbReference type="ARBA" id="ARBA00004429"/>
    </source>
</evidence>
<evidence type="ECO:0000256" key="9">
    <source>
        <dbReference type="ARBA" id="ARBA00022741"/>
    </source>
</evidence>
<sequence length="457" mass="49307">MIARLRGLPLVWQTLMLLIASVAIAQAVGILVLIISPPPRPDFNRMGDITAALTGGEHVPARERRGHARDRGDRERELSVHRETAPPGPRPRMVSDPAFVRALAERLHVGDANVRLFFEPDRPGYRLFGARGRKPVYTRDDGEQIFFTPVVAGVRSGDGWTVAETAPPPLILPWQRRTILWFGLSILLILPLAWMFARALTRPIRNLADAADQLGTDPTAAPLAEEEGPAELRVTARALNRMQGRLSDYVGERTAMIGAIAHDLRTPLARIAFRIEGASDPVREKVLADVEQMRAMLAATIGFVRNTDTSGPRVPVDLAALLVALAEQESDIGREVAPGVIQPAMVLGDPLALERLFQNLIDNGIAYGGRVTVAVRAEQGAAIVAISDEGPGMDEALLKRAFQPFVRGEPSRNRDTGGIGLGLTIARAIAENHGGTLALANRTGGGLEATLRLPLSA</sequence>
<dbReference type="InterPro" id="IPR003661">
    <property type="entry name" value="HisK_dim/P_dom"/>
</dbReference>
<keyword evidence="5" id="KW-0997">Cell inner membrane</keyword>
<dbReference type="SMART" id="SM00304">
    <property type="entry name" value="HAMP"/>
    <property type="match status" value="1"/>
</dbReference>
<dbReference type="CDD" id="cd06225">
    <property type="entry name" value="HAMP"/>
    <property type="match status" value="1"/>
</dbReference>
<evidence type="ECO:0000256" key="3">
    <source>
        <dbReference type="ARBA" id="ARBA00012438"/>
    </source>
</evidence>
<dbReference type="InterPro" id="IPR036890">
    <property type="entry name" value="HATPase_C_sf"/>
</dbReference>
<dbReference type="GO" id="GO:0005524">
    <property type="term" value="F:ATP binding"/>
    <property type="evidence" value="ECO:0007669"/>
    <property type="project" value="UniProtKB-KW"/>
</dbReference>
<proteinExistence type="predicted"/>
<evidence type="ECO:0000256" key="7">
    <source>
        <dbReference type="ARBA" id="ARBA00022679"/>
    </source>
</evidence>
<dbReference type="EC" id="2.7.13.3" evidence="3"/>
<gene>
    <name evidence="19" type="ORF">Q4F19_12240</name>
</gene>
<evidence type="ECO:0000256" key="4">
    <source>
        <dbReference type="ARBA" id="ARBA00022475"/>
    </source>
</evidence>
<evidence type="ECO:0000256" key="13">
    <source>
        <dbReference type="ARBA" id="ARBA00023012"/>
    </source>
</evidence>
<dbReference type="EMBL" id="JAUOTP010000005">
    <property type="protein sequence ID" value="MDO6415152.1"/>
    <property type="molecule type" value="Genomic_DNA"/>
</dbReference>
<feature type="domain" description="HAMP" evidence="18">
    <location>
        <begin position="198"/>
        <end position="251"/>
    </location>
</feature>
<dbReference type="Gene3D" id="3.30.565.10">
    <property type="entry name" value="Histidine kinase-like ATPase, C-terminal domain"/>
    <property type="match status" value="1"/>
</dbReference>
<reference evidence="19" key="1">
    <citation type="submission" date="2023-07" db="EMBL/GenBank/DDBJ databases">
        <authorList>
            <person name="Kim M."/>
        </authorList>
    </citation>
    <scope>NUCLEOTIDE SEQUENCE</scope>
    <source>
        <strain evidence="19">BIUV-7</strain>
    </source>
</reference>
<dbReference type="Pfam" id="PF00672">
    <property type="entry name" value="HAMP"/>
    <property type="match status" value="1"/>
</dbReference>
<keyword evidence="20" id="KW-1185">Reference proteome</keyword>
<evidence type="ECO:0000313" key="20">
    <source>
        <dbReference type="Proteomes" id="UP001169764"/>
    </source>
</evidence>
<evidence type="ECO:0000256" key="15">
    <source>
        <dbReference type="SAM" id="MobiDB-lite"/>
    </source>
</evidence>
<dbReference type="CDD" id="cd00082">
    <property type="entry name" value="HisKA"/>
    <property type="match status" value="1"/>
</dbReference>
<evidence type="ECO:0000313" key="19">
    <source>
        <dbReference type="EMBL" id="MDO6415152.1"/>
    </source>
</evidence>
<dbReference type="SUPFAM" id="SSF47384">
    <property type="entry name" value="Homodimeric domain of signal transducing histidine kinase"/>
    <property type="match status" value="1"/>
</dbReference>
<dbReference type="SUPFAM" id="SSF55874">
    <property type="entry name" value="ATPase domain of HSP90 chaperone/DNA topoisomerase II/histidine kinase"/>
    <property type="match status" value="1"/>
</dbReference>
<dbReference type="Proteomes" id="UP001169764">
    <property type="component" value="Unassembled WGS sequence"/>
</dbReference>